<proteinExistence type="predicted"/>
<dbReference type="InterPro" id="IPR003593">
    <property type="entry name" value="AAA+_ATPase"/>
</dbReference>
<evidence type="ECO:0000259" key="1">
    <source>
        <dbReference type="SMART" id="SM00382"/>
    </source>
</evidence>
<keyword evidence="3" id="KW-1185">Reference proteome</keyword>
<dbReference type="InterPro" id="IPR027417">
    <property type="entry name" value="P-loop_NTPase"/>
</dbReference>
<sequence length="214" mass="23705">MIDTKVRERVEALMARGGRRILGIAGAPGAGKSTLAAQLAAHLGRAAVIVPMDGFHLANAELKRLERADRKGAHDTFDGFGYVAMLRRLRSPRPGETVYAPAFHREIEEAVAGEIPVASDVRLVITEGNYLLFDEGPWSEVHGLLDQAWYVDVDGAQRKAQLLERHMRFGRSREDALDWIENTDEPNARLIAATAGRADFRARIELETKHAQSE</sequence>
<dbReference type="InterPro" id="IPR006083">
    <property type="entry name" value="PRK/URK"/>
</dbReference>
<evidence type="ECO:0000313" key="3">
    <source>
        <dbReference type="Proteomes" id="UP000182987"/>
    </source>
</evidence>
<dbReference type="NCBIfam" id="NF006743">
    <property type="entry name" value="PRK09270.1-2"/>
    <property type="match status" value="1"/>
</dbReference>
<keyword evidence="2" id="KW-0808">Transferase</keyword>
<dbReference type="Pfam" id="PF00485">
    <property type="entry name" value="PRK"/>
    <property type="match status" value="1"/>
</dbReference>
<keyword evidence="2" id="KW-0418">Kinase</keyword>
<dbReference type="Proteomes" id="UP000182987">
    <property type="component" value="Chromosome"/>
</dbReference>
<dbReference type="SMART" id="SM00382">
    <property type="entry name" value="AAA"/>
    <property type="match status" value="1"/>
</dbReference>
<dbReference type="STRING" id="1440763.BJI69_18515"/>
<dbReference type="RefSeq" id="WP_046967624.1">
    <property type="nucleotide sequence ID" value="NZ_JPLB01000030.1"/>
</dbReference>
<dbReference type="OrthoDB" id="1550976at2"/>
<evidence type="ECO:0000313" key="2">
    <source>
        <dbReference type="EMBL" id="APG05697.1"/>
    </source>
</evidence>
<gene>
    <name evidence="2" type="ORF">BJI69_18515</name>
</gene>
<dbReference type="Gene3D" id="3.40.50.300">
    <property type="entry name" value="P-loop containing nucleotide triphosphate hydrolases"/>
    <property type="match status" value="2"/>
</dbReference>
<name>A0A1L3EXF9_9GAMM</name>
<dbReference type="EMBL" id="CP017480">
    <property type="protein sequence ID" value="APG05697.1"/>
    <property type="molecule type" value="Genomic_DNA"/>
</dbReference>
<organism evidence="2 3">
    <name type="scientific">Luteibacter rhizovicinus DSM 16549</name>
    <dbReference type="NCBI Taxonomy" id="1440763"/>
    <lineage>
        <taxon>Bacteria</taxon>
        <taxon>Pseudomonadati</taxon>
        <taxon>Pseudomonadota</taxon>
        <taxon>Gammaproteobacteria</taxon>
        <taxon>Lysobacterales</taxon>
        <taxon>Rhodanobacteraceae</taxon>
        <taxon>Luteibacter</taxon>
    </lineage>
</organism>
<dbReference type="GO" id="GO:0016301">
    <property type="term" value="F:kinase activity"/>
    <property type="evidence" value="ECO:0007669"/>
    <property type="project" value="UniProtKB-KW"/>
</dbReference>
<dbReference type="KEGG" id="lrz:BJI69_18515"/>
<feature type="domain" description="AAA+ ATPase" evidence="1">
    <location>
        <begin position="18"/>
        <end position="214"/>
    </location>
</feature>
<dbReference type="AlphaFoldDB" id="A0A1L3EXF9"/>
<accession>A0A1L3EXF9</accession>
<dbReference type="PANTHER" id="PTHR10285">
    <property type="entry name" value="URIDINE KINASE"/>
    <property type="match status" value="1"/>
</dbReference>
<protein>
    <submittedName>
        <fullName evidence="2">Nucleoside/nucleotide kinase family protein</fullName>
    </submittedName>
</protein>
<dbReference type="SUPFAM" id="SSF52540">
    <property type="entry name" value="P-loop containing nucleoside triphosphate hydrolases"/>
    <property type="match status" value="1"/>
</dbReference>
<reference evidence="3" key="1">
    <citation type="submission" date="2016-09" db="EMBL/GenBank/DDBJ databases">
        <authorList>
            <person name="Lysoe E."/>
        </authorList>
    </citation>
    <scope>NUCLEOTIDE SEQUENCE [LARGE SCALE GENOMIC DNA]</scope>
    <source>
        <strain evidence="3">LJ96T</strain>
    </source>
</reference>
<dbReference type="GO" id="GO:0005524">
    <property type="term" value="F:ATP binding"/>
    <property type="evidence" value="ECO:0007669"/>
    <property type="project" value="InterPro"/>
</dbReference>